<feature type="compositionally biased region" description="Low complexity" evidence="1">
    <location>
        <begin position="21"/>
        <end position="38"/>
    </location>
</feature>
<proteinExistence type="predicted"/>
<evidence type="ECO:0000256" key="1">
    <source>
        <dbReference type="SAM" id="MobiDB-lite"/>
    </source>
</evidence>
<name>A0A4S9KQ76_AURPU</name>
<sequence length="226" mass="24660">ALPCRAQHGGALLLPLEKPPTKSATKAPTKASAKPPSKVAQSTAKDLDDPDESGKPKKAARKSRIKNNDKKAKKKKKRNKKPNKKAGQQDTPCDSDDKDAKCSVGQVNGVFLIKFPMQDYLWGVQKAQSAEKKTMLPEISGCRNVTYKFFLFEPKFRGVPPTVTRFSADNPCVCKIISSLLRLLELGKEREACVSKTTQCKLVLIPGLVQPCRCSDLSVPPLLSGA</sequence>
<feature type="non-terminal residue" evidence="2">
    <location>
        <position position="1"/>
    </location>
</feature>
<evidence type="ECO:0000313" key="3">
    <source>
        <dbReference type="Proteomes" id="UP000306584"/>
    </source>
</evidence>
<accession>A0A4S9KQ76</accession>
<dbReference type="AlphaFoldDB" id="A0A4S9KQ76"/>
<dbReference type="Proteomes" id="UP000306584">
    <property type="component" value="Unassembled WGS sequence"/>
</dbReference>
<evidence type="ECO:0000313" key="2">
    <source>
        <dbReference type="EMBL" id="THY17844.1"/>
    </source>
</evidence>
<organism evidence="2 3">
    <name type="scientific">Aureobasidium pullulans</name>
    <name type="common">Black yeast</name>
    <name type="synonym">Pullularia pullulans</name>
    <dbReference type="NCBI Taxonomy" id="5580"/>
    <lineage>
        <taxon>Eukaryota</taxon>
        <taxon>Fungi</taxon>
        <taxon>Dikarya</taxon>
        <taxon>Ascomycota</taxon>
        <taxon>Pezizomycotina</taxon>
        <taxon>Dothideomycetes</taxon>
        <taxon>Dothideomycetidae</taxon>
        <taxon>Dothideales</taxon>
        <taxon>Saccotheciaceae</taxon>
        <taxon>Aureobasidium</taxon>
    </lineage>
</organism>
<feature type="compositionally biased region" description="Basic residues" evidence="1">
    <location>
        <begin position="56"/>
        <end position="84"/>
    </location>
</feature>
<comment type="caution">
    <text evidence="2">The sequence shown here is derived from an EMBL/GenBank/DDBJ whole genome shotgun (WGS) entry which is preliminary data.</text>
</comment>
<gene>
    <name evidence="2" type="ORF">D6D01_07402</name>
</gene>
<protein>
    <submittedName>
        <fullName evidence="2">Uncharacterized protein</fullName>
    </submittedName>
</protein>
<dbReference type="EMBL" id="QZBD01000358">
    <property type="protein sequence ID" value="THY17844.1"/>
    <property type="molecule type" value="Genomic_DNA"/>
</dbReference>
<reference evidence="2 3" key="1">
    <citation type="submission" date="2018-10" db="EMBL/GenBank/DDBJ databases">
        <title>Fifty Aureobasidium pullulans genomes reveal a recombining polyextremotolerant generalist.</title>
        <authorList>
            <person name="Gostincar C."/>
            <person name="Turk M."/>
            <person name="Zajc J."/>
            <person name="Gunde-Cimerman N."/>
        </authorList>
    </citation>
    <scope>NUCLEOTIDE SEQUENCE [LARGE SCALE GENOMIC DNA]</scope>
    <source>
        <strain evidence="2 3">EXF-6604</strain>
    </source>
</reference>
<feature type="region of interest" description="Disordered" evidence="1">
    <location>
        <begin position="1"/>
        <end position="99"/>
    </location>
</feature>